<evidence type="ECO:0000256" key="2">
    <source>
        <dbReference type="SAM" id="SignalP"/>
    </source>
</evidence>
<proteinExistence type="predicted"/>
<dbReference type="KEGG" id="cot:CORT_0A12300"/>
<name>H8WYY3_CANO9</name>
<feature type="region of interest" description="Disordered" evidence="1">
    <location>
        <begin position="406"/>
        <end position="427"/>
    </location>
</feature>
<sequence>MYFVIVSTALALFLFQPAYCHNFSSVEQQFQHHINFLKEVLPRRKTLELNHANSLVSISHEGVPVNFDGARLDIGLPPLADTNNPMLNQSKTINQNILTSSMPFETGSLIHKIMTYSHPLVSKTQHSRVASGAESIKVSTAVSSELIYLSSPPSTPTLEFDTLSEIRRLESLLADLREQMNRQEVSFRKKMARGSEGPTVVTSLEMLPQSVHKSISGMSVASIIENEYISDSGISKSKINGRQIMTRKNLPNSVMVMPQFQHHTRSKIQSDLPYHKPKIVWAEHPTSTATSVIETDSVEMLGVLREGEYTILFDKYHQIGYFDANAIQFTEVTNVPSVPSITQYEEYFPKSTSEYYDGKYSLGDVSSDNESEQLFDVEYPRSDQRLRSPLYDQDLIHSPPKKVDTAADVSQSGLSAGKGVSSSRDRRARMHTTKSFNFDVFDFESKLNSASAVHGSLNFIRYILLLILH</sequence>
<dbReference type="RefSeq" id="XP_003867053.1">
    <property type="nucleotide sequence ID" value="XM_003867005.1"/>
</dbReference>
<dbReference type="AlphaFoldDB" id="H8WYY3"/>
<evidence type="ECO:0000313" key="4">
    <source>
        <dbReference type="Proteomes" id="UP000005018"/>
    </source>
</evidence>
<dbReference type="OrthoDB" id="4012433at2759"/>
<dbReference type="eggNOG" id="ENOG502RQK8">
    <property type="taxonomic scope" value="Eukaryota"/>
</dbReference>
<feature type="signal peptide" evidence="2">
    <location>
        <begin position="1"/>
        <end position="20"/>
    </location>
</feature>
<feature type="chain" id="PRO_5003616483" evidence="2">
    <location>
        <begin position="21"/>
        <end position="469"/>
    </location>
</feature>
<dbReference type="Proteomes" id="UP000005018">
    <property type="component" value="Chromosome 1"/>
</dbReference>
<protein>
    <submittedName>
        <fullName evidence="3">Pga27 GPI-anchored protein</fullName>
    </submittedName>
</protein>
<keyword evidence="2" id="KW-0732">Signal</keyword>
<dbReference type="GeneID" id="14537158"/>
<evidence type="ECO:0000256" key="1">
    <source>
        <dbReference type="SAM" id="MobiDB-lite"/>
    </source>
</evidence>
<organism evidence="3 4">
    <name type="scientific">Candida orthopsilosis (strain 90-125)</name>
    <name type="common">Yeast</name>
    <dbReference type="NCBI Taxonomy" id="1136231"/>
    <lineage>
        <taxon>Eukaryota</taxon>
        <taxon>Fungi</taxon>
        <taxon>Dikarya</taxon>
        <taxon>Ascomycota</taxon>
        <taxon>Saccharomycotina</taxon>
        <taxon>Pichiomycetes</taxon>
        <taxon>Debaryomycetaceae</taxon>
        <taxon>Candida/Lodderomyces clade</taxon>
        <taxon>Candida</taxon>
    </lineage>
</organism>
<keyword evidence="4" id="KW-1185">Reference proteome</keyword>
<gene>
    <name evidence="3" type="ORF">CORT_0A12300</name>
</gene>
<dbReference type="EMBL" id="HE681719">
    <property type="protein sequence ID" value="CCG21615.1"/>
    <property type="molecule type" value="Genomic_DNA"/>
</dbReference>
<evidence type="ECO:0000313" key="3">
    <source>
        <dbReference type="EMBL" id="CCG21615.1"/>
    </source>
</evidence>
<reference evidence="3 4" key="1">
    <citation type="journal article" date="2012" name="PLoS ONE">
        <title>Sequence and analysis of the genome of the pathogenic yeast Candida orthopsilosis.</title>
        <authorList>
            <person name="Riccombeni A."/>
            <person name="Vidanes G."/>
            <person name="Proux-Wera E."/>
            <person name="Wolfe K.H."/>
            <person name="Butler G."/>
        </authorList>
    </citation>
    <scope>NUCLEOTIDE SEQUENCE [LARGE SCALE GENOMIC DNA]</scope>
    <source>
        <strain evidence="3 4">Co 90-125</strain>
    </source>
</reference>
<dbReference type="HOGENOM" id="CLU_582649_0_0_1"/>
<accession>H8WYY3</accession>